<dbReference type="GO" id="GO:0000976">
    <property type="term" value="F:transcription cis-regulatory region binding"/>
    <property type="evidence" value="ECO:0007669"/>
    <property type="project" value="TreeGrafter"/>
</dbReference>
<dbReference type="PROSITE" id="PS00463">
    <property type="entry name" value="ZN2_CY6_FUNGAL_1"/>
    <property type="match status" value="2"/>
</dbReference>
<dbReference type="GeneID" id="54283269"/>
<dbReference type="Pfam" id="PF00172">
    <property type="entry name" value="Zn_clus"/>
    <property type="match status" value="2"/>
</dbReference>
<keyword evidence="5" id="KW-1185">Reference proteome</keyword>
<feature type="domain" description="Zn(2)-C6 fungal-type" evidence="3">
    <location>
        <begin position="350"/>
        <end position="380"/>
    </location>
</feature>
<dbReference type="PANTHER" id="PTHR37534">
    <property type="entry name" value="TRANSCRIPTIONAL ACTIVATOR PROTEIN UGA3"/>
    <property type="match status" value="1"/>
</dbReference>
<feature type="compositionally biased region" description="Low complexity" evidence="2">
    <location>
        <begin position="312"/>
        <end position="336"/>
    </location>
</feature>
<feature type="domain" description="Zn(2)-C6 fungal-type" evidence="3">
    <location>
        <begin position="392"/>
        <end position="422"/>
    </location>
</feature>
<organism evidence="4 5">
    <name type="scientific">Aaosphaeria arxii CBS 175.79</name>
    <dbReference type="NCBI Taxonomy" id="1450172"/>
    <lineage>
        <taxon>Eukaryota</taxon>
        <taxon>Fungi</taxon>
        <taxon>Dikarya</taxon>
        <taxon>Ascomycota</taxon>
        <taxon>Pezizomycotina</taxon>
        <taxon>Dothideomycetes</taxon>
        <taxon>Pleosporomycetidae</taxon>
        <taxon>Pleosporales</taxon>
        <taxon>Pleosporales incertae sedis</taxon>
        <taxon>Aaosphaeria</taxon>
    </lineage>
</organism>
<proteinExistence type="predicted"/>
<accession>A0A6A5XQN2</accession>
<dbReference type="InterPro" id="IPR036864">
    <property type="entry name" value="Zn2-C6_fun-type_DNA-bd_sf"/>
</dbReference>
<dbReference type="GO" id="GO:0045944">
    <property type="term" value="P:positive regulation of transcription by RNA polymerase II"/>
    <property type="evidence" value="ECO:0007669"/>
    <property type="project" value="TreeGrafter"/>
</dbReference>
<name>A0A6A5XQN2_9PLEO</name>
<evidence type="ECO:0000313" key="4">
    <source>
        <dbReference type="EMBL" id="KAF2015472.1"/>
    </source>
</evidence>
<keyword evidence="1" id="KW-0539">Nucleus</keyword>
<evidence type="ECO:0000259" key="3">
    <source>
        <dbReference type="PROSITE" id="PS50048"/>
    </source>
</evidence>
<dbReference type="GO" id="GO:0005634">
    <property type="term" value="C:nucleus"/>
    <property type="evidence" value="ECO:0007669"/>
    <property type="project" value="TreeGrafter"/>
</dbReference>
<feature type="region of interest" description="Disordered" evidence="2">
    <location>
        <begin position="210"/>
        <end position="346"/>
    </location>
</feature>
<dbReference type="GO" id="GO:0008270">
    <property type="term" value="F:zinc ion binding"/>
    <property type="evidence" value="ECO:0007669"/>
    <property type="project" value="InterPro"/>
</dbReference>
<dbReference type="Proteomes" id="UP000799778">
    <property type="component" value="Unassembled WGS sequence"/>
</dbReference>
<feature type="compositionally biased region" description="Polar residues" evidence="2">
    <location>
        <begin position="262"/>
        <end position="273"/>
    </location>
</feature>
<evidence type="ECO:0000256" key="1">
    <source>
        <dbReference type="ARBA" id="ARBA00023242"/>
    </source>
</evidence>
<dbReference type="AlphaFoldDB" id="A0A6A5XQN2"/>
<dbReference type="CDD" id="cd00067">
    <property type="entry name" value="GAL4"/>
    <property type="match status" value="2"/>
</dbReference>
<dbReference type="GO" id="GO:0000981">
    <property type="term" value="F:DNA-binding transcription factor activity, RNA polymerase II-specific"/>
    <property type="evidence" value="ECO:0007669"/>
    <property type="project" value="InterPro"/>
</dbReference>
<dbReference type="SMART" id="SM00066">
    <property type="entry name" value="GAL4"/>
    <property type="match status" value="2"/>
</dbReference>
<dbReference type="SUPFAM" id="SSF57701">
    <property type="entry name" value="Zn2/Cys6 DNA-binding domain"/>
    <property type="match status" value="2"/>
</dbReference>
<feature type="compositionally biased region" description="Basic and acidic residues" evidence="2">
    <location>
        <begin position="156"/>
        <end position="175"/>
    </location>
</feature>
<dbReference type="PROSITE" id="PS50048">
    <property type="entry name" value="ZN2_CY6_FUNGAL_2"/>
    <property type="match status" value="2"/>
</dbReference>
<dbReference type="RefSeq" id="XP_033383811.1">
    <property type="nucleotide sequence ID" value="XM_033525872.1"/>
</dbReference>
<dbReference type="Gene3D" id="4.10.240.10">
    <property type="entry name" value="Zn(2)-C6 fungal-type DNA-binding domain"/>
    <property type="match status" value="2"/>
</dbReference>
<feature type="region of interest" description="Disordered" evidence="2">
    <location>
        <begin position="151"/>
        <end position="177"/>
    </location>
</feature>
<gene>
    <name evidence="4" type="ORF">BU24DRAFT_408683</name>
</gene>
<evidence type="ECO:0000256" key="2">
    <source>
        <dbReference type="SAM" id="MobiDB-lite"/>
    </source>
</evidence>
<evidence type="ECO:0000313" key="5">
    <source>
        <dbReference type="Proteomes" id="UP000799778"/>
    </source>
</evidence>
<protein>
    <recommendedName>
        <fullName evidence="3">Zn(2)-C6 fungal-type domain-containing protein</fullName>
    </recommendedName>
</protein>
<dbReference type="EMBL" id="ML978069">
    <property type="protein sequence ID" value="KAF2015472.1"/>
    <property type="molecule type" value="Genomic_DNA"/>
</dbReference>
<reference evidence="4" key="1">
    <citation type="journal article" date="2020" name="Stud. Mycol.">
        <title>101 Dothideomycetes genomes: a test case for predicting lifestyles and emergence of pathogens.</title>
        <authorList>
            <person name="Haridas S."/>
            <person name="Albert R."/>
            <person name="Binder M."/>
            <person name="Bloem J."/>
            <person name="Labutti K."/>
            <person name="Salamov A."/>
            <person name="Andreopoulos B."/>
            <person name="Baker S."/>
            <person name="Barry K."/>
            <person name="Bills G."/>
            <person name="Bluhm B."/>
            <person name="Cannon C."/>
            <person name="Castanera R."/>
            <person name="Culley D."/>
            <person name="Daum C."/>
            <person name="Ezra D."/>
            <person name="Gonzalez J."/>
            <person name="Henrissat B."/>
            <person name="Kuo A."/>
            <person name="Liang C."/>
            <person name="Lipzen A."/>
            <person name="Lutzoni F."/>
            <person name="Magnuson J."/>
            <person name="Mondo S."/>
            <person name="Nolan M."/>
            <person name="Ohm R."/>
            <person name="Pangilinan J."/>
            <person name="Park H.-J."/>
            <person name="Ramirez L."/>
            <person name="Alfaro M."/>
            <person name="Sun H."/>
            <person name="Tritt A."/>
            <person name="Yoshinaga Y."/>
            <person name="Zwiers L.-H."/>
            <person name="Turgeon B."/>
            <person name="Goodwin S."/>
            <person name="Spatafora J."/>
            <person name="Crous P."/>
            <person name="Grigoriev I."/>
        </authorList>
    </citation>
    <scope>NUCLEOTIDE SEQUENCE</scope>
    <source>
        <strain evidence="4">CBS 175.79</strain>
    </source>
</reference>
<dbReference type="OrthoDB" id="3251668at2759"/>
<dbReference type="InterPro" id="IPR001138">
    <property type="entry name" value="Zn2Cys6_DnaBD"/>
</dbReference>
<dbReference type="PANTHER" id="PTHR37534:SF47">
    <property type="entry name" value="ZN(2)-C6 FUNGAL-TYPE DOMAIN-CONTAINING PROTEIN"/>
    <property type="match status" value="1"/>
</dbReference>
<sequence>MNELEDELDLRYHRGMKPDVYYRCPTLESLDGALRNELEKSATSFVPTQVVTEFVFANTSTITISVSHQGQLEPLGLVPADFPQSITVEHAFCRNLEGKERLKVQRAIARSFIESIQEADGFRYSERQATINSDGSRFKYVCWDSLQNRDRKRNSKKENVTDQNDSDEHKSERANRQLPTFDCKGAIHIKFSFKRDAVNVIYIHNPIHRDTKSRQENEQENSPLPAVEKISIEQENSPEEPPKPRKSRKKKSALNELDHANTDPQPSAPQPVSGSPKKRRTRISGSIDVPEPSTAAKTKKRRTNSSGKVDVSESSTGSKTKKTQASSTGRPTIKTPIPLPTPAPTRTKGACIRCREKKIKCDYARPTCNQCQRGLWTCQYPVPRPPKRSKNGCTNCRQRRRKCTEEKPSCAHCIKLDDDCEYP</sequence>